<evidence type="ECO:0000256" key="1">
    <source>
        <dbReference type="SAM" id="MobiDB-lite"/>
    </source>
</evidence>
<feature type="compositionally biased region" description="Basic residues" evidence="1">
    <location>
        <begin position="91"/>
        <end position="106"/>
    </location>
</feature>
<dbReference type="AlphaFoldDB" id="Q3JVG7"/>
<feature type="region of interest" description="Disordered" evidence="1">
    <location>
        <begin position="336"/>
        <end position="406"/>
    </location>
</feature>
<dbReference type="EnsemblBacteria" id="ABA48488">
    <property type="protein sequence ID" value="ABA48488"/>
    <property type="gene ID" value="BURPS1710b_1024"/>
</dbReference>
<accession>Q3JVG7</accession>
<evidence type="ECO:0000313" key="3">
    <source>
        <dbReference type="Proteomes" id="UP000002700"/>
    </source>
</evidence>
<dbReference type="EMBL" id="CP000124">
    <property type="protein sequence ID" value="ABA48488.1"/>
    <property type="molecule type" value="Genomic_DNA"/>
</dbReference>
<feature type="compositionally biased region" description="Basic residues" evidence="1">
    <location>
        <begin position="115"/>
        <end position="127"/>
    </location>
</feature>
<gene>
    <name evidence="2" type="ordered locus">BURPS1710b_1024</name>
</gene>
<feature type="compositionally biased region" description="Basic and acidic residues" evidence="1">
    <location>
        <begin position="160"/>
        <end position="171"/>
    </location>
</feature>
<dbReference type="KEGG" id="bpm:BURPS1710b_1024"/>
<organism evidence="2 3">
    <name type="scientific">Burkholderia pseudomallei (strain 1710b)</name>
    <dbReference type="NCBI Taxonomy" id="320372"/>
    <lineage>
        <taxon>Bacteria</taxon>
        <taxon>Pseudomonadati</taxon>
        <taxon>Pseudomonadota</taxon>
        <taxon>Betaproteobacteria</taxon>
        <taxon>Burkholderiales</taxon>
        <taxon>Burkholderiaceae</taxon>
        <taxon>Burkholderia</taxon>
        <taxon>pseudomallei group</taxon>
    </lineage>
</organism>
<feature type="region of interest" description="Disordered" evidence="1">
    <location>
        <begin position="1"/>
        <end position="171"/>
    </location>
</feature>
<feature type="compositionally biased region" description="Basic and acidic residues" evidence="1">
    <location>
        <begin position="228"/>
        <end position="239"/>
    </location>
</feature>
<sequence>MARRGANGRRRGRPGLTTFRRFPPISGPRPPCRPRMRIHLTALHPVTFPENTHEDESRDRLEGGRTADDRRGRSRRTARRRGPDRSEGHRHLPHRLLHPLGRRPRGHLPGDPRARGRGRRRRRRAGRRHAEEGRSRDSALHARMPRVQVLPVAQDEPVPEDPRDPRPRPDARRDVALLGRRQADLPLHGHVHVLELHRGAGDRGREGARGRAVRQDLLHRLRRDDGRRRGRLLGEGRGGRERRRVRPRRHRPECDPGREDGGRGQDHRRRSQPEARRAREEVRHDALHQPERSRERRRPHRAVDGRRRRLFVRMHRQREGDAPGARVHAQGVGAVVHHRRRGGRRGNQHAAVPARDRPRVEGLRVRRRARAHRRAEDRRLVHGRQDQHRRPDHAHAAAREDQRRLRADEEGRIDPLGRAVLIGSLAWKRRRSNAFLRMRATAASSASIGMNRKRSDCR</sequence>
<reference evidence="2 3" key="1">
    <citation type="submission" date="2005-09" db="EMBL/GenBank/DDBJ databases">
        <authorList>
            <person name="Woods D.E."/>
            <person name="Nierman W.C."/>
        </authorList>
    </citation>
    <scope>NUCLEOTIDE SEQUENCE [LARGE SCALE GENOMIC DNA]</scope>
    <source>
        <strain evidence="2 3">1710b</strain>
    </source>
</reference>
<feature type="compositionally biased region" description="Basic and acidic residues" evidence="1">
    <location>
        <begin position="81"/>
        <end position="90"/>
    </location>
</feature>
<dbReference type="Proteomes" id="UP000002700">
    <property type="component" value="Chromosome I"/>
</dbReference>
<proteinExistence type="predicted"/>
<feature type="compositionally biased region" description="Basic residues" evidence="1">
    <location>
        <begin position="295"/>
        <end position="307"/>
    </location>
</feature>
<evidence type="ECO:0000313" key="2">
    <source>
        <dbReference type="EMBL" id="ABA48488.1"/>
    </source>
</evidence>
<feature type="compositionally biased region" description="Basic and acidic residues" evidence="1">
    <location>
        <begin position="374"/>
        <end position="406"/>
    </location>
</feature>
<feature type="compositionally biased region" description="Basic and acidic residues" evidence="1">
    <location>
        <begin position="51"/>
        <end position="71"/>
    </location>
</feature>
<feature type="compositionally biased region" description="Basic and acidic residues" evidence="1">
    <location>
        <begin position="128"/>
        <end position="140"/>
    </location>
</feature>
<feature type="compositionally biased region" description="Basic and acidic residues" evidence="1">
    <location>
        <begin position="252"/>
        <end position="294"/>
    </location>
</feature>
<feature type="compositionally biased region" description="Basic residues" evidence="1">
    <location>
        <begin position="240"/>
        <end position="251"/>
    </location>
</feature>
<protein>
    <submittedName>
        <fullName evidence="2">Uncharacterized protein</fullName>
    </submittedName>
</protein>
<feature type="compositionally biased region" description="Basic residues" evidence="1">
    <location>
        <begin position="1"/>
        <end position="13"/>
    </location>
</feature>
<name>Q3JVG7_BURP1</name>
<feature type="region of interest" description="Disordered" evidence="1">
    <location>
        <begin position="228"/>
        <end position="307"/>
    </location>
</feature>
<feature type="compositionally biased region" description="Basic and acidic residues" evidence="1">
    <location>
        <begin position="354"/>
        <end position="364"/>
    </location>
</feature>
<dbReference type="HOGENOM" id="CLU_596754_0_0_4"/>
<feature type="compositionally biased region" description="Basic residues" evidence="1">
    <location>
        <begin position="336"/>
        <end position="347"/>
    </location>
</feature>